<dbReference type="GO" id="GO:0003676">
    <property type="term" value="F:nucleic acid binding"/>
    <property type="evidence" value="ECO:0007669"/>
    <property type="project" value="InterPro"/>
</dbReference>
<protein>
    <submittedName>
        <fullName evidence="2">Uncharacterized protein</fullName>
    </submittedName>
</protein>
<dbReference type="EMBL" id="VAHF01000003">
    <property type="protein sequence ID" value="TXG65619.1"/>
    <property type="molecule type" value="Genomic_DNA"/>
</dbReference>
<dbReference type="OrthoDB" id="7462124at2759"/>
<evidence type="ECO:0000313" key="3">
    <source>
        <dbReference type="Proteomes" id="UP000323000"/>
    </source>
</evidence>
<accession>A0A5C7IA43</accession>
<organism evidence="2 3">
    <name type="scientific">Acer yangbiense</name>
    <dbReference type="NCBI Taxonomy" id="1000413"/>
    <lineage>
        <taxon>Eukaryota</taxon>
        <taxon>Viridiplantae</taxon>
        <taxon>Streptophyta</taxon>
        <taxon>Embryophyta</taxon>
        <taxon>Tracheophyta</taxon>
        <taxon>Spermatophyta</taxon>
        <taxon>Magnoliopsida</taxon>
        <taxon>eudicotyledons</taxon>
        <taxon>Gunneridae</taxon>
        <taxon>Pentapetalae</taxon>
        <taxon>rosids</taxon>
        <taxon>malvids</taxon>
        <taxon>Sapindales</taxon>
        <taxon>Sapindaceae</taxon>
        <taxon>Hippocastanoideae</taxon>
        <taxon>Acereae</taxon>
        <taxon>Acer</taxon>
    </lineage>
</organism>
<dbReference type="InterPro" id="IPR036397">
    <property type="entry name" value="RNaseH_sf"/>
</dbReference>
<gene>
    <name evidence="2" type="ORF">EZV62_006894</name>
</gene>
<dbReference type="CDD" id="cd06222">
    <property type="entry name" value="RNase_H_like"/>
    <property type="match status" value="1"/>
</dbReference>
<dbReference type="PANTHER" id="PTHR31549">
    <property type="entry name" value="PROTEIN, PUTATIVE (DUF247)-RELATED-RELATED"/>
    <property type="match status" value="1"/>
</dbReference>
<evidence type="ECO:0000256" key="1">
    <source>
        <dbReference type="SAM" id="MobiDB-lite"/>
    </source>
</evidence>
<dbReference type="InterPro" id="IPR044730">
    <property type="entry name" value="RNase_H-like_dom_plant"/>
</dbReference>
<comment type="caution">
    <text evidence="2">The sequence shown here is derived from an EMBL/GenBank/DDBJ whole genome shotgun (WGS) entry which is preliminary data.</text>
</comment>
<name>A0A5C7IA43_9ROSI</name>
<proteinExistence type="predicted"/>
<feature type="compositionally biased region" description="Gly residues" evidence="1">
    <location>
        <begin position="1"/>
        <end position="11"/>
    </location>
</feature>
<keyword evidence="3" id="KW-1185">Reference proteome</keyword>
<evidence type="ECO:0000313" key="2">
    <source>
        <dbReference type="EMBL" id="TXG65619.1"/>
    </source>
</evidence>
<feature type="region of interest" description="Disordered" evidence="1">
    <location>
        <begin position="1"/>
        <end position="26"/>
    </location>
</feature>
<dbReference type="AlphaFoldDB" id="A0A5C7IA43"/>
<dbReference type="PANTHER" id="PTHR31549:SF191">
    <property type="entry name" value="DUF247 DOMAIN PROTEIN"/>
    <property type="match status" value="1"/>
</dbReference>
<reference evidence="3" key="1">
    <citation type="journal article" date="2019" name="Gigascience">
        <title>De novo genome assembly of the endangered Acer yangbiense, a plant species with extremely small populations endemic to Yunnan Province, China.</title>
        <authorList>
            <person name="Yang J."/>
            <person name="Wariss H.M."/>
            <person name="Tao L."/>
            <person name="Zhang R."/>
            <person name="Yun Q."/>
            <person name="Hollingsworth P."/>
            <person name="Dao Z."/>
            <person name="Luo G."/>
            <person name="Guo H."/>
            <person name="Ma Y."/>
            <person name="Sun W."/>
        </authorList>
    </citation>
    <scope>NUCLEOTIDE SEQUENCE [LARGE SCALE GENOMIC DNA]</scope>
    <source>
        <strain evidence="3">cv. Malutang</strain>
    </source>
</reference>
<dbReference type="Pfam" id="PF03140">
    <property type="entry name" value="DUF247"/>
    <property type="match status" value="1"/>
</dbReference>
<sequence length="496" mass="57545">MSVEVSGGGACVGSSDRSGGNNVGDEWRIGIDQNEEFSEREKKQFDSFDEVLEVVNKIDQPAVAKSKIQKIPSMLRDNHKFKKYFEPNVFSFGPYYHPHCTREMAKQIKVILADDFLKKNDKDHELAWMFLVDGCAILQFMYISTNYLADLEVKLKKLRINFDYEKFLEQDLFLLENQLPYQLLLLIIRCTSNQDKLLESIYKFIFISFGTQSEWKENKNKILKDLNHNDHVHLLDLLRKMHIQQLHQKDHEKCGLREIISGWIVILFDKLKSNRNESDRDRLPVPFRNIGKLKEAGINLKRSKTRCVTDFSFSYGTLKLPPIILEESTTIMFLNMLGYEMCPDYENEFEIVTYMYFMGELINRTQDVEELRKKNILHDELVNDEEVVKLFNEISTHLIPNLDYHNVKSDIGDYFDNKWVFVVIESDSLSAVSWVNGVDGVGNVRFLKSILEIREILSRLKSKVVVRFGSKSGNAVADFLAKQGAVNGLDQMAWSS</sequence>
<dbReference type="InterPro" id="IPR004158">
    <property type="entry name" value="DUF247_pln"/>
</dbReference>
<dbReference type="Gene3D" id="3.30.420.10">
    <property type="entry name" value="Ribonuclease H-like superfamily/Ribonuclease H"/>
    <property type="match status" value="1"/>
</dbReference>
<dbReference type="Proteomes" id="UP000323000">
    <property type="component" value="Chromosome 3"/>
</dbReference>